<dbReference type="AlphaFoldDB" id="A0A4P2QXI0"/>
<feature type="chain" id="PRO_5020981179" evidence="2">
    <location>
        <begin position="24"/>
        <end position="285"/>
    </location>
</feature>
<evidence type="ECO:0000256" key="1">
    <source>
        <dbReference type="SAM" id="MobiDB-lite"/>
    </source>
</evidence>
<dbReference type="RefSeq" id="WP_129578011.1">
    <property type="nucleotide sequence ID" value="NZ_CP012672.1"/>
</dbReference>
<evidence type="ECO:0000313" key="3">
    <source>
        <dbReference type="EMBL" id="AUX34886.1"/>
    </source>
</evidence>
<sequence>MKNRIFLRGLNLAVCGLAVAAFAACGDDSDGSGGAGGGGTSGTTSSGSESPSATSTGSTDPTTSTTTAASTTAATTGAGGAPQSIEMIDDMEDKDNAILAAGGRVGYWYTFNDETAGATQNPPPDPEGTGDKPFTMTALDPARGQSTYAARSWGSGFEDWGIGFGFDLKSEDGTKTPYDASAYTGITFWAKLGPGSGKAASIKVSDPGTDPAGGACTTCDAWQWSFPVTEEWQQFTISFADLKQGGWGDPAGTDQIDATKLYSIQFQINDAASFDIYIDDLAFYN</sequence>
<feature type="signal peptide" evidence="2">
    <location>
        <begin position="1"/>
        <end position="23"/>
    </location>
</feature>
<dbReference type="PROSITE" id="PS51257">
    <property type="entry name" value="PROKAR_LIPOPROTEIN"/>
    <property type="match status" value="1"/>
</dbReference>
<organism evidence="3 4">
    <name type="scientific">Sorangium cellulosum</name>
    <name type="common">Polyangium cellulosum</name>
    <dbReference type="NCBI Taxonomy" id="56"/>
    <lineage>
        <taxon>Bacteria</taxon>
        <taxon>Pseudomonadati</taxon>
        <taxon>Myxococcota</taxon>
        <taxon>Polyangia</taxon>
        <taxon>Polyangiales</taxon>
        <taxon>Polyangiaceae</taxon>
        <taxon>Sorangium</taxon>
    </lineage>
</organism>
<dbReference type="Proteomes" id="UP000295497">
    <property type="component" value="Chromosome"/>
</dbReference>
<gene>
    <name evidence="3" type="ORF">SOCE836_070650</name>
</gene>
<dbReference type="InterPro" id="IPR008979">
    <property type="entry name" value="Galactose-bd-like_sf"/>
</dbReference>
<feature type="compositionally biased region" description="Low complexity" evidence="1">
    <location>
        <begin position="42"/>
        <end position="76"/>
    </location>
</feature>
<evidence type="ECO:0000256" key="2">
    <source>
        <dbReference type="SAM" id="SignalP"/>
    </source>
</evidence>
<feature type="region of interest" description="Disordered" evidence="1">
    <location>
        <begin position="31"/>
        <end position="83"/>
    </location>
</feature>
<dbReference type="EMBL" id="CP012672">
    <property type="protein sequence ID" value="AUX34886.1"/>
    <property type="molecule type" value="Genomic_DNA"/>
</dbReference>
<protein>
    <submittedName>
        <fullName evidence="3">Uncharacterized protein</fullName>
    </submittedName>
</protein>
<feature type="compositionally biased region" description="Gly residues" evidence="1">
    <location>
        <begin position="31"/>
        <end position="41"/>
    </location>
</feature>
<dbReference type="Gene3D" id="2.60.120.430">
    <property type="entry name" value="Galactose-binding lectin"/>
    <property type="match status" value="1"/>
</dbReference>
<keyword evidence="2" id="KW-0732">Signal</keyword>
<proteinExistence type="predicted"/>
<reference evidence="3 4" key="1">
    <citation type="submission" date="2015-09" db="EMBL/GenBank/DDBJ databases">
        <title>Sorangium comparison.</title>
        <authorList>
            <person name="Zaburannyi N."/>
            <person name="Bunk B."/>
            <person name="Overmann J."/>
            <person name="Mueller R."/>
        </authorList>
    </citation>
    <scope>NUCLEOTIDE SEQUENCE [LARGE SCALE GENOMIC DNA]</scope>
    <source>
        <strain evidence="3 4">So ce836</strain>
    </source>
</reference>
<evidence type="ECO:0000313" key="4">
    <source>
        <dbReference type="Proteomes" id="UP000295497"/>
    </source>
</evidence>
<name>A0A4P2QXI0_SORCE</name>
<dbReference type="SUPFAM" id="SSF49785">
    <property type="entry name" value="Galactose-binding domain-like"/>
    <property type="match status" value="1"/>
</dbReference>
<accession>A0A4P2QXI0</accession>